<accession>A0A2P9AB25</accession>
<keyword evidence="2" id="KW-1185">Reference proteome</keyword>
<organism evidence="1 2">
    <name type="scientific">Mesorhizobium delmotii</name>
    <dbReference type="NCBI Taxonomy" id="1631247"/>
    <lineage>
        <taxon>Bacteria</taxon>
        <taxon>Pseudomonadati</taxon>
        <taxon>Pseudomonadota</taxon>
        <taxon>Alphaproteobacteria</taxon>
        <taxon>Hyphomicrobiales</taxon>
        <taxon>Phyllobacteriaceae</taxon>
        <taxon>Mesorhizobium</taxon>
    </lineage>
</organism>
<sequence>MYLFGAMATWSKDETGSLSVSTSKIEKHIGSKEVHSGFFSQPGAEHISGVLFANSGTIGKFNRMGQLGKHHSNEVHVFRYGTHYNWDPNATKPFPFLYEIGDPEVPPESWRQGTEFIRNPHALNPLPTEWLGAAVETTFANGQIVPLIAQGEDFLPYMSMTTHFPSTASNEAINQALTLQFEPLRMMFG</sequence>
<dbReference type="RefSeq" id="WP_123146100.1">
    <property type="nucleotide sequence ID" value="NZ_FUIG01000013.1"/>
</dbReference>
<dbReference type="EMBL" id="FUIG01000013">
    <property type="protein sequence ID" value="SJM28277.1"/>
    <property type="molecule type" value="Genomic_DNA"/>
</dbReference>
<dbReference type="AlphaFoldDB" id="A0A2P9AB25"/>
<evidence type="ECO:0000313" key="1">
    <source>
        <dbReference type="EMBL" id="SJM28277.1"/>
    </source>
</evidence>
<reference evidence="2" key="1">
    <citation type="submission" date="2016-12" db="EMBL/GenBank/DDBJ databases">
        <authorList>
            <person name="Brunel B."/>
        </authorList>
    </citation>
    <scope>NUCLEOTIDE SEQUENCE [LARGE SCALE GENOMIC DNA]</scope>
</reference>
<name>A0A2P9AB25_9HYPH</name>
<dbReference type="Proteomes" id="UP000245698">
    <property type="component" value="Unassembled WGS sequence"/>
</dbReference>
<protein>
    <submittedName>
        <fullName evidence="1">Uncharacterized protein</fullName>
    </submittedName>
</protein>
<evidence type="ECO:0000313" key="2">
    <source>
        <dbReference type="Proteomes" id="UP000245698"/>
    </source>
</evidence>
<proteinExistence type="predicted"/>
<gene>
    <name evidence="1" type="ORF">BQ8482_110207</name>
</gene>